<accession>A0AA92JYE6</accession>
<proteinExistence type="predicted"/>
<feature type="compositionally biased region" description="Polar residues" evidence="1">
    <location>
        <begin position="1"/>
        <end position="10"/>
    </location>
</feature>
<protein>
    <submittedName>
        <fullName evidence="2">Uncharacterized protein</fullName>
    </submittedName>
</protein>
<reference evidence="3" key="1">
    <citation type="submission" date="2020-04" db="EMBL/GenBank/DDBJ databases">
        <title>Ralstonia solanacearum UW576, UW763, UW773, and UW774.</title>
        <authorList>
            <person name="Steidl O."/>
            <person name="Truchon A."/>
            <person name="Allen C."/>
        </authorList>
    </citation>
    <scope>NUCLEOTIDE SEQUENCE [LARGE SCALE GENOMIC DNA]</scope>
    <source>
        <strain evidence="3">UW774</strain>
    </source>
</reference>
<feature type="compositionally biased region" description="Basic and acidic residues" evidence="1">
    <location>
        <begin position="15"/>
        <end position="24"/>
    </location>
</feature>
<dbReference type="AlphaFoldDB" id="A0AA92JYE6"/>
<evidence type="ECO:0000313" key="2">
    <source>
        <dbReference type="EMBL" id="QOK94998.1"/>
    </source>
</evidence>
<name>A0AA92JYE6_RALSL</name>
<dbReference type="EMBL" id="CP051169">
    <property type="protein sequence ID" value="QOK94998.1"/>
    <property type="molecule type" value="Genomic_DNA"/>
</dbReference>
<evidence type="ECO:0000313" key="3">
    <source>
        <dbReference type="Proteomes" id="UP000593970"/>
    </source>
</evidence>
<organism evidence="2 3">
    <name type="scientific">Ralstonia solanacearum</name>
    <name type="common">Pseudomonas solanacearum</name>
    <dbReference type="NCBI Taxonomy" id="305"/>
    <lineage>
        <taxon>Bacteria</taxon>
        <taxon>Pseudomonadati</taxon>
        <taxon>Pseudomonadota</taxon>
        <taxon>Betaproteobacteria</taxon>
        <taxon>Burkholderiales</taxon>
        <taxon>Burkholderiaceae</taxon>
        <taxon>Ralstonia</taxon>
        <taxon>Ralstonia solanacearum species complex</taxon>
    </lineage>
</organism>
<gene>
    <name evidence="2" type="ORF">HF909_00045</name>
</gene>
<dbReference type="Proteomes" id="UP000593970">
    <property type="component" value="Chromosome"/>
</dbReference>
<sequence length="66" mass="7521">MLATTLNGKTFSRKNKSDDSDKFYGKGAFARDVVAKQASSIDFTKFRAILDRVVKALDDYEKRQKK</sequence>
<evidence type="ECO:0000256" key="1">
    <source>
        <dbReference type="SAM" id="MobiDB-lite"/>
    </source>
</evidence>
<feature type="region of interest" description="Disordered" evidence="1">
    <location>
        <begin position="1"/>
        <end position="24"/>
    </location>
</feature>